<dbReference type="GO" id="GO:0009399">
    <property type="term" value="P:nitrogen fixation"/>
    <property type="evidence" value="ECO:0007669"/>
    <property type="project" value="UniProtKB-UniRule"/>
</dbReference>
<reference evidence="8" key="1">
    <citation type="submission" date="2011-06" db="EMBL/GenBank/DDBJ databases">
        <authorList>
            <consortium name="US DOE Joint Genome Institute (JGI-PGF)"/>
            <person name="Lucas S."/>
            <person name="Han J."/>
            <person name="Lapidus A."/>
            <person name="Cheng J.-F."/>
            <person name="Goodwin L."/>
            <person name="Pitluck S."/>
            <person name="Peters L."/>
            <person name="Land M.L."/>
            <person name="Hauser L."/>
            <person name="Vogl K."/>
            <person name="Liu Z."/>
            <person name="Overmann J."/>
            <person name="Frigaard N.-U."/>
            <person name="Bryant D.A."/>
            <person name="Woyke T.J."/>
        </authorList>
    </citation>
    <scope>NUCLEOTIDE SEQUENCE [LARGE SCALE GENOMIC DNA]</scope>
    <source>
        <strain evidence="8">970</strain>
    </source>
</reference>
<dbReference type="STRING" id="631362.Thi970DRAFT_04510"/>
<proteinExistence type="inferred from homology"/>
<evidence type="ECO:0000313" key="7">
    <source>
        <dbReference type="EMBL" id="EIC20844.1"/>
    </source>
</evidence>
<gene>
    <name evidence="6" type="primary">nifW</name>
    <name evidence="7" type="ORF">Thi970DRAFT_04510</name>
</gene>
<keyword evidence="8" id="KW-1185">Reference proteome</keyword>
<name>H8Z745_9GAMM</name>
<dbReference type="eggNOG" id="ENOG50330W8">
    <property type="taxonomic scope" value="Bacteria"/>
</dbReference>
<dbReference type="HAMAP" id="MF_00529">
    <property type="entry name" value="NifW"/>
    <property type="match status" value="1"/>
</dbReference>
<dbReference type="OrthoDB" id="9811868at2"/>
<evidence type="ECO:0000313" key="8">
    <source>
        <dbReference type="Proteomes" id="UP000002964"/>
    </source>
</evidence>
<dbReference type="Proteomes" id="UP000002964">
    <property type="component" value="Unassembled WGS sequence"/>
</dbReference>
<dbReference type="AlphaFoldDB" id="H8Z745"/>
<evidence type="ECO:0000256" key="3">
    <source>
        <dbReference type="ARBA" id="ARBA00011284"/>
    </source>
</evidence>
<reference evidence="7 8" key="2">
    <citation type="submission" date="2011-11" db="EMBL/GenBank/DDBJ databases">
        <authorList>
            <consortium name="US DOE Joint Genome Institute"/>
            <person name="Lucas S."/>
            <person name="Han J."/>
            <person name="Lapidus A."/>
            <person name="Cheng J.-F."/>
            <person name="Goodwin L."/>
            <person name="Pitluck S."/>
            <person name="Peters L."/>
            <person name="Ovchinnikova G."/>
            <person name="Zhang X."/>
            <person name="Detter J.C."/>
            <person name="Han C."/>
            <person name="Tapia R."/>
            <person name="Land M."/>
            <person name="Hauser L."/>
            <person name="Kyrpides N."/>
            <person name="Ivanova N."/>
            <person name="Pagani I."/>
            <person name="Vogl K."/>
            <person name="Liu Z."/>
            <person name="Overmann J."/>
            <person name="Frigaard N.-U."/>
            <person name="Bryant D."/>
            <person name="Woyke T."/>
        </authorList>
    </citation>
    <scope>NUCLEOTIDE SEQUENCE [LARGE SCALE GENOMIC DNA]</scope>
    <source>
        <strain evidence="7 8">970</strain>
    </source>
</reference>
<keyword evidence="5 6" id="KW-0535">Nitrogen fixation</keyword>
<evidence type="ECO:0000256" key="5">
    <source>
        <dbReference type="ARBA" id="ARBA00023231"/>
    </source>
</evidence>
<dbReference type="InterPro" id="IPR004893">
    <property type="entry name" value="NifW"/>
</dbReference>
<dbReference type="HOGENOM" id="CLU_145318_1_0_6"/>
<dbReference type="EMBL" id="JH603170">
    <property type="protein sequence ID" value="EIC20844.1"/>
    <property type="molecule type" value="Genomic_DNA"/>
</dbReference>
<organism evidence="7 8">
    <name type="scientific">Thiorhodovibrio frisius</name>
    <dbReference type="NCBI Taxonomy" id="631362"/>
    <lineage>
        <taxon>Bacteria</taxon>
        <taxon>Pseudomonadati</taxon>
        <taxon>Pseudomonadota</taxon>
        <taxon>Gammaproteobacteria</taxon>
        <taxon>Chromatiales</taxon>
        <taxon>Chromatiaceae</taxon>
        <taxon>Thiorhodovibrio</taxon>
    </lineage>
</organism>
<accession>H8Z745</accession>
<comment type="similarity">
    <text evidence="2 6">Belongs to the NifW family.</text>
</comment>
<evidence type="ECO:0000256" key="2">
    <source>
        <dbReference type="ARBA" id="ARBA00008351"/>
    </source>
</evidence>
<comment type="subunit">
    <text evidence="3 6">Homotrimer; associates with NifD.</text>
</comment>
<dbReference type="RefSeq" id="WP_009151247.1">
    <property type="nucleotide sequence ID" value="NZ_CP121471.1"/>
</dbReference>
<dbReference type="Pfam" id="PF03206">
    <property type="entry name" value="NifW"/>
    <property type="match status" value="1"/>
</dbReference>
<evidence type="ECO:0000256" key="1">
    <source>
        <dbReference type="ARBA" id="ARBA00002247"/>
    </source>
</evidence>
<sequence length="115" mass="13040">MSDVTQTIEELDLDELESAEDFLTYFGIAFDPAVVHVNRLHILQRFHDYLAEVETLPEDAQAQFELHRDLLEGAYGDFVNSDARTEKVFRVFKQGQPVNVGLDSLLGQLHHAPSV</sequence>
<evidence type="ECO:0000256" key="6">
    <source>
        <dbReference type="HAMAP-Rule" id="MF_00529"/>
    </source>
</evidence>
<protein>
    <recommendedName>
        <fullName evidence="4 6">Nitrogenase-stabilizing/protective protein NifW</fullName>
    </recommendedName>
</protein>
<comment type="function">
    <text evidence="1 6">May protect the nitrogenase Fe-Mo protein from oxidative damage.</text>
</comment>
<evidence type="ECO:0000256" key="4">
    <source>
        <dbReference type="ARBA" id="ARBA00016274"/>
    </source>
</evidence>